<accession>A0A4R4AHG3</accession>
<organism evidence="1 2">
    <name type="scientific">Marichromatium gracile</name>
    <name type="common">Chromatium gracile</name>
    <dbReference type="NCBI Taxonomy" id="1048"/>
    <lineage>
        <taxon>Bacteria</taxon>
        <taxon>Pseudomonadati</taxon>
        <taxon>Pseudomonadota</taxon>
        <taxon>Gammaproteobacteria</taxon>
        <taxon>Chromatiales</taxon>
        <taxon>Chromatiaceae</taxon>
        <taxon>Marichromatium</taxon>
    </lineage>
</organism>
<reference evidence="1 2" key="1">
    <citation type="submission" date="2019-03" db="EMBL/GenBank/DDBJ databases">
        <title>Genomic Encyclopedia of Type Strains, Phase IV (KMG-IV): sequencing the most valuable type-strain genomes for metagenomic binning, comparative biology and taxonomic classification.</title>
        <authorList>
            <person name="Goeker M."/>
        </authorList>
    </citation>
    <scope>NUCLEOTIDE SEQUENCE [LARGE SCALE GENOMIC DNA]</scope>
    <source>
        <strain evidence="1 2">DSM 203</strain>
    </source>
</reference>
<dbReference type="InterPro" id="IPR011990">
    <property type="entry name" value="TPR-like_helical_dom_sf"/>
</dbReference>
<dbReference type="Proteomes" id="UP000295247">
    <property type="component" value="Unassembled WGS sequence"/>
</dbReference>
<dbReference type="Gene3D" id="1.25.40.10">
    <property type="entry name" value="Tetratricopeptide repeat domain"/>
    <property type="match status" value="1"/>
</dbReference>
<comment type="caution">
    <text evidence="1">The sequence shown here is derived from an EMBL/GenBank/DDBJ whole genome shotgun (WGS) entry which is preliminary data.</text>
</comment>
<name>A0A4R4AHG3_MARGR</name>
<proteinExistence type="predicted"/>
<dbReference type="EMBL" id="SMDC01000002">
    <property type="protein sequence ID" value="TCW38189.1"/>
    <property type="molecule type" value="Genomic_DNA"/>
</dbReference>
<dbReference type="RefSeq" id="WP_132228583.1">
    <property type="nucleotide sequence ID" value="NZ_NRRH01000018.1"/>
</dbReference>
<dbReference type="AlphaFoldDB" id="A0A4R4AHG3"/>
<gene>
    <name evidence="1" type="ORF">EDC29_10279</name>
</gene>
<evidence type="ECO:0000313" key="2">
    <source>
        <dbReference type="Proteomes" id="UP000295247"/>
    </source>
</evidence>
<sequence length="209" mass="22346">MPSVCLDTASAITGLTKRTLWRYIQDGRLHAIREGRGRRTSVPLAEVVALTDRVLDAEAQALVLAADRGDAEAQCDLALRLLELERLGSARDWFARSARAGYADAMCWLARDLLVGRCGERDDAGGVLWLSQAAACGSPLAEALLIELHGAVCRKARAAADLETLETRLDAVEREVLLRVLNETGGAAAADADGEGDIDRVATAPIEEV</sequence>
<evidence type="ECO:0000313" key="1">
    <source>
        <dbReference type="EMBL" id="TCW38189.1"/>
    </source>
</evidence>
<protein>
    <submittedName>
        <fullName evidence="1">Uncharacterized protein</fullName>
    </submittedName>
</protein>
<dbReference type="SUPFAM" id="SSF81901">
    <property type="entry name" value="HCP-like"/>
    <property type="match status" value="1"/>
</dbReference>